<sequence length="314" mass="35755">MTYVDSAEKMTSKESLSEPESVDKEDCTEPDSVEREDCTESDNVDKEEYYSVQNENLEDNKLEDIGHDIDVSNRDLEQHQAHETDHVSSSAETNPTETDYISSSSVRRSRQPPVWLRDYDSGEGLSDGDHQGNFALYVDANPLSYEVAARSNKWRCAMVKDGRRESGSKLRHELATKGFDHLRKNGGLKTVMDQKDSMVKSYNEEKLQQIAHDYFAKISLGHEKATQQLLAKREELVKCEKQLQQREVQNECVRSKLLLEKKMVTHFGFLKAPRYNVCDVLADISILEAKTKATHLNISESIPPPPLPNYSLNI</sequence>
<name>A0A5N5JNR5_9ROSI</name>
<dbReference type="AlphaFoldDB" id="A0A5N5JNR5"/>
<accession>A0A5N5JNR5</accession>
<feature type="compositionally biased region" description="Polar residues" evidence="1">
    <location>
        <begin position="87"/>
        <end position="101"/>
    </location>
</feature>
<feature type="region of interest" description="Disordered" evidence="1">
    <location>
        <begin position="1"/>
        <end position="64"/>
    </location>
</feature>
<dbReference type="PANTHER" id="PTHR21596">
    <property type="entry name" value="RIBONUCLEASE P SUBUNIT P38"/>
    <property type="match status" value="1"/>
</dbReference>
<proteinExistence type="predicted"/>
<dbReference type="GO" id="GO:0080188">
    <property type="term" value="P:gene silencing by siRNA-directed DNA methylation"/>
    <property type="evidence" value="ECO:0007669"/>
    <property type="project" value="InterPro"/>
</dbReference>
<feature type="region of interest" description="Disordered" evidence="1">
    <location>
        <begin position="78"/>
        <end position="107"/>
    </location>
</feature>
<evidence type="ECO:0000313" key="2">
    <source>
        <dbReference type="EMBL" id="KAB5520326.1"/>
    </source>
</evidence>
<feature type="compositionally biased region" description="Basic and acidic residues" evidence="1">
    <location>
        <begin position="1"/>
        <end position="49"/>
    </location>
</feature>
<organism evidence="2 3">
    <name type="scientific">Salix brachista</name>
    <dbReference type="NCBI Taxonomy" id="2182728"/>
    <lineage>
        <taxon>Eukaryota</taxon>
        <taxon>Viridiplantae</taxon>
        <taxon>Streptophyta</taxon>
        <taxon>Embryophyta</taxon>
        <taxon>Tracheophyta</taxon>
        <taxon>Spermatophyta</taxon>
        <taxon>Magnoliopsida</taxon>
        <taxon>eudicotyledons</taxon>
        <taxon>Gunneridae</taxon>
        <taxon>Pentapetalae</taxon>
        <taxon>rosids</taxon>
        <taxon>fabids</taxon>
        <taxon>Malpighiales</taxon>
        <taxon>Salicaceae</taxon>
        <taxon>Saliceae</taxon>
        <taxon>Salix</taxon>
    </lineage>
</organism>
<protein>
    <submittedName>
        <fullName evidence="2">Uncharacterized protein</fullName>
    </submittedName>
</protein>
<dbReference type="PANTHER" id="PTHR21596:SF23">
    <property type="entry name" value="FACTOR OF DNA METHYLATION 4"/>
    <property type="match status" value="1"/>
</dbReference>
<gene>
    <name evidence="2" type="ORF">DKX38_024645</name>
</gene>
<keyword evidence="3" id="KW-1185">Reference proteome</keyword>
<evidence type="ECO:0000313" key="3">
    <source>
        <dbReference type="Proteomes" id="UP000326939"/>
    </source>
</evidence>
<reference evidence="3" key="1">
    <citation type="journal article" date="2019" name="Gigascience">
        <title>De novo genome assembly of the endangered Acer yangbiense, a plant species with extremely small populations endemic to Yunnan Province, China.</title>
        <authorList>
            <person name="Yang J."/>
            <person name="Wariss H.M."/>
            <person name="Tao L."/>
            <person name="Zhang R."/>
            <person name="Yun Q."/>
            <person name="Hollingsworth P."/>
            <person name="Dao Z."/>
            <person name="Luo G."/>
            <person name="Guo H."/>
            <person name="Ma Y."/>
            <person name="Sun W."/>
        </authorList>
    </citation>
    <scope>NUCLEOTIDE SEQUENCE [LARGE SCALE GENOMIC DNA]</scope>
    <source>
        <strain evidence="3">cv. br00</strain>
    </source>
</reference>
<dbReference type="Proteomes" id="UP000326939">
    <property type="component" value="Chromosome 16"/>
</dbReference>
<dbReference type="EMBL" id="VDCV01000016">
    <property type="protein sequence ID" value="KAB5520326.1"/>
    <property type="molecule type" value="Genomic_DNA"/>
</dbReference>
<dbReference type="InterPro" id="IPR045177">
    <property type="entry name" value="FDM1-5/IDN2"/>
</dbReference>
<comment type="caution">
    <text evidence="2">The sequence shown here is derived from an EMBL/GenBank/DDBJ whole genome shotgun (WGS) entry which is preliminary data.</text>
</comment>
<evidence type="ECO:0000256" key="1">
    <source>
        <dbReference type="SAM" id="MobiDB-lite"/>
    </source>
</evidence>